<protein>
    <submittedName>
        <fullName evidence="1">Uncharacterized protein</fullName>
    </submittedName>
</protein>
<dbReference type="STRING" id="675635.Psed_0859"/>
<evidence type="ECO:0000313" key="1">
    <source>
        <dbReference type="EMBL" id="AEA23113.1"/>
    </source>
</evidence>
<dbReference type="Proteomes" id="UP000007809">
    <property type="component" value="Chromosome"/>
</dbReference>
<dbReference type="AlphaFoldDB" id="F4CSD9"/>
<dbReference type="RefSeq" id="WP_013673054.1">
    <property type="nucleotide sequence ID" value="NC_015312.1"/>
</dbReference>
<keyword evidence="2" id="KW-1185">Reference proteome</keyword>
<dbReference type="HOGENOM" id="CLU_2685169_0_0_11"/>
<reference evidence="1 2" key="1">
    <citation type="journal article" date="2011" name="J. Bacteriol.">
        <title>Genome sequence of the 1,4-dioxane-degrading Pseudonocardia dioxanivorans strain CB1190.</title>
        <authorList>
            <person name="Sales C.M."/>
            <person name="Mahendra S."/>
            <person name="Grostern A."/>
            <person name="Parales R.E."/>
            <person name="Goodwin L.A."/>
            <person name="Woyke T."/>
            <person name="Nolan M."/>
            <person name="Lapidus A."/>
            <person name="Chertkov O."/>
            <person name="Ovchinnikova G."/>
            <person name="Sczyrba A."/>
            <person name="Alvarez-Cohen L."/>
        </authorList>
    </citation>
    <scope>NUCLEOTIDE SEQUENCE [LARGE SCALE GENOMIC DNA]</scope>
    <source>
        <strain evidence="2">ATCC 55486 / DSM 44775 / JCM 13855 / CB1190</strain>
    </source>
</reference>
<dbReference type="EMBL" id="CP002593">
    <property type="protein sequence ID" value="AEA23113.1"/>
    <property type="molecule type" value="Genomic_DNA"/>
</dbReference>
<accession>F4CSD9</accession>
<name>F4CSD9_PSEUX</name>
<dbReference type="KEGG" id="pdx:Psed_0859"/>
<gene>
    <name evidence="1" type="ordered locus">Psed_0859</name>
</gene>
<sequence length="74" mass="8283">MTASELPAHLQFERHERVHYRGNLFAGAVKPAVVLSQNRDPDSDDYGTVRIQTADNWVIPCTPRALQRLDGPPS</sequence>
<organism evidence="1 2">
    <name type="scientific">Pseudonocardia dioxanivorans (strain ATCC 55486 / DSM 44775 / JCM 13855 / CB1190)</name>
    <dbReference type="NCBI Taxonomy" id="675635"/>
    <lineage>
        <taxon>Bacteria</taxon>
        <taxon>Bacillati</taxon>
        <taxon>Actinomycetota</taxon>
        <taxon>Actinomycetes</taxon>
        <taxon>Pseudonocardiales</taxon>
        <taxon>Pseudonocardiaceae</taxon>
        <taxon>Pseudonocardia</taxon>
    </lineage>
</organism>
<proteinExistence type="predicted"/>
<evidence type="ECO:0000313" key="2">
    <source>
        <dbReference type="Proteomes" id="UP000007809"/>
    </source>
</evidence>